<reference evidence="2 3" key="1">
    <citation type="journal article" date="2014" name="Genome Announc.">
        <title>Genome Sequence and Methylome of Soil Bacterium Gemmatirosa kalamazoonensis KBS708T, a Member of the Rarely Cultivated Gemmatimonadetes Phylum.</title>
        <authorList>
            <person name="Debruyn J.M."/>
            <person name="Radosevich M."/>
            <person name="Wommack K.E."/>
            <person name="Polson S.W."/>
            <person name="Hauser L.J."/>
            <person name="Fawaz M.N."/>
            <person name="Korlach J."/>
            <person name="Tsai Y.C."/>
        </authorList>
    </citation>
    <scope>NUCLEOTIDE SEQUENCE [LARGE SCALE GENOMIC DNA]</scope>
    <source>
        <strain evidence="2 3">KBS708</strain>
    </source>
</reference>
<dbReference type="AlphaFoldDB" id="W0RM87"/>
<evidence type="ECO:0000256" key="1">
    <source>
        <dbReference type="SAM" id="SignalP"/>
    </source>
</evidence>
<dbReference type="SUPFAM" id="SSF82171">
    <property type="entry name" value="DPP6 N-terminal domain-like"/>
    <property type="match status" value="1"/>
</dbReference>
<dbReference type="Pfam" id="PF07676">
    <property type="entry name" value="PD40"/>
    <property type="match status" value="2"/>
</dbReference>
<feature type="chain" id="PRO_5004794384" evidence="1">
    <location>
        <begin position="22"/>
        <end position="341"/>
    </location>
</feature>
<keyword evidence="3" id="KW-1185">Reference proteome</keyword>
<protein>
    <submittedName>
        <fullName evidence="2">WD40-like beta Propeller containing protein</fullName>
    </submittedName>
</protein>
<name>W0RM87_9BACT</name>
<dbReference type="Proteomes" id="UP000019151">
    <property type="component" value="Chromosome"/>
</dbReference>
<dbReference type="InterPro" id="IPR011659">
    <property type="entry name" value="WD40"/>
</dbReference>
<dbReference type="HOGENOM" id="CLU_813188_0_0_0"/>
<dbReference type="InterPro" id="IPR011042">
    <property type="entry name" value="6-blade_b-propeller_TolB-like"/>
</dbReference>
<keyword evidence="1" id="KW-0732">Signal</keyword>
<dbReference type="KEGG" id="gba:J421_4040"/>
<dbReference type="InParanoid" id="W0RM87"/>
<proteinExistence type="predicted"/>
<organism evidence="2 3">
    <name type="scientific">Gemmatirosa kalamazoonensis</name>
    <dbReference type="NCBI Taxonomy" id="861299"/>
    <lineage>
        <taxon>Bacteria</taxon>
        <taxon>Pseudomonadati</taxon>
        <taxon>Gemmatimonadota</taxon>
        <taxon>Gemmatimonadia</taxon>
        <taxon>Gemmatimonadales</taxon>
        <taxon>Gemmatimonadaceae</taxon>
        <taxon>Gemmatirosa</taxon>
    </lineage>
</organism>
<dbReference type="EMBL" id="CP007128">
    <property type="protein sequence ID" value="AHG91577.1"/>
    <property type="molecule type" value="Genomic_DNA"/>
</dbReference>
<evidence type="ECO:0000313" key="2">
    <source>
        <dbReference type="EMBL" id="AHG91577.1"/>
    </source>
</evidence>
<dbReference type="OrthoDB" id="9812921at2"/>
<sequence length="341" mass="38163">MRRPIAAALALATWLATPLAAQPTKAGSPEAHLPPNITQLTAFGERAVWSPDGRRIAFMGKSFGDAFEIDLRTRLVRMLTAHFRHAGFLRVHYLPNGDLLLIGARDFKDIRTTRDRDEELWVMKPDAQSPPVALGQKLSEGVAVSRSRLRIAWSNTHGQYPDSVAEGESVMYVADVVYENGAPRLANRTEVLRARRPACTLEAQDFRRDDRELVYTCYRDGGKADVFGIDLATHAVTTYRKVDGEYNEGEGVSPDGAWELVESSRDQGGPERQNASYIDLWKMRLVPNSTEFVRMTRWGDYEGYKASNPSVSPDGKFFAFQSARSRDPAGVGYGIFLYRLK</sequence>
<gene>
    <name evidence="2" type="ORF">J421_4040</name>
</gene>
<feature type="signal peptide" evidence="1">
    <location>
        <begin position="1"/>
        <end position="21"/>
    </location>
</feature>
<dbReference type="RefSeq" id="WP_104022867.1">
    <property type="nucleotide sequence ID" value="NZ_CP007128.1"/>
</dbReference>
<dbReference type="eggNOG" id="COG0823">
    <property type="taxonomic scope" value="Bacteria"/>
</dbReference>
<evidence type="ECO:0000313" key="3">
    <source>
        <dbReference type="Proteomes" id="UP000019151"/>
    </source>
</evidence>
<accession>W0RM87</accession>
<dbReference type="Gene3D" id="2.120.10.30">
    <property type="entry name" value="TolB, C-terminal domain"/>
    <property type="match status" value="2"/>
</dbReference>